<sequence length="104" mass="11887">MRNENRFIQFGEFTLKINLENFYIEPYILPGGEFPRGEFDPTYRGLLQNMNAAKSFKQNAIAWVTGETDKISQNVNEHDAVIVAATHLAEVVRDPKMVLVNSAW</sequence>
<comment type="caution">
    <text evidence="1">The sequence shown here is derived from an EMBL/GenBank/DDBJ whole genome shotgun (WGS) entry which is preliminary data.</text>
</comment>
<accession>A0A401TXB4</accession>
<dbReference type="Proteomes" id="UP000287033">
    <property type="component" value="Unassembled WGS sequence"/>
</dbReference>
<name>A0A401TXB4_CHIPU</name>
<dbReference type="AlphaFoldDB" id="A0A401TXB4"/>
<dbReference type="EMBL" id="BEZZ01201124">
    <property type="protein sequence ID" value="GCC47285.1"/>
    <property type="molecule type" value="Genomic_DNA"/>
</dbReference>
<organism evidence="1 2">
    <name type="scientific">Chiloscyllium punctatum</name>
    <name type="common">Brownbanded bambooshark</name>
    <name type="synonym">Hemiscyllium punctatum</name>
    <dbReference type="NCBI Taxonomy" id="137246"/>
    <lineage>
        <taxon>Eukaryota</taxon>
        <taxon>Metazoa</taxon>
        <taxon>Chordata</taxon>
        <taxon>Craniata</taxon>
        <taxon>Vertebrata</taxon>
        <taxon>Chondrichthyes</taxon>
        <taxon>Elasmobranchii</taxon>
        <taxon>Galeomorphii</taxon>
        <taxon>Galeoidea</taxon>
        <taxon>Orectolobiformes</taxon>
        <taxon>Hemiscylliidae</taxon>
        <taxon>Chiloscyllium</taxon>
    </lineage>
</organism>
<evidence type="ECO:0000313" key="2">
    <source>
        <dbReference type="Proteomes" id="UP000287033"/>
    </source>
</evidence>
<reference evidence="1 2" key="1">
    <citation type="journal article" date="2018" name="Nat. Ecol. Evol.">
        <title>Shark genomes provide insights into elasmobranch evolution and the origin of vertebrates.</title>
        <authorList>
            <person name="Hara Y"/>
            <person name="Yamaguchi K"/>
            <person name="Onimaru K"/>
            <person name="Kadota M"/>
            <person name="Koyanagi M"/>
            <person name="Keeley SD"/>
            <person name="Tatsumi K"/>
            <person name="Tanaka K"/>
            <person name="Motone F"/>
            <person name="Kageyama Y"/>
            <person name="Nozu R"/>
            <person name="Adachi N"/>
            <person name="Nishimura O"/>
            <person name="Nakagawa R"/>
            <person name="Tanegashima C"/>
            <person name="Kiyatake I"/>
            <person name="Matsumoto R"/>
            <person name="Murakumo K"/>
            <person name="Nishida K"/>
            <person name="Terakita A"/>
            <person name="Kuratani S"/>
            <person name="Sato K"/>
            <person name="Hyodo S Kuraku.S."/>
        </authorList>
    </citation>
    <scope>NUCLEOTIDE SEQUENCE [LARGE SCALE GENOMIC DNA]</scope>
</reference>
<keyword evidence="2" id="KW-1185">Reference proteome</keyword>
<evidence type="ECO:0000313" key="1">
    <source>
        <dbReference type="EMBL" id="GCC47285.1"/>
    </source>
</evidence>
<protein>
    <submittedName>
        <fullName evidence="1">Uncharacterized protein</fullName>
    </submittedName>
</protein>
<proteinExistence type="predicted"/>
<gene>
    <name evidence="1" type="ORF">chiPu_0031117</name>
</gene>